<organism evidence="1">
    <name type="scientific">Octopus bimaculoides</name>
    <name type="common">California two-spotted octopus</name>
    <dbReference type="NCBI Taxonomy" id="37653"/>
    <lineage>
        <taxon>Eukaryota</taxon>
        <taxon>Metazoa</taxon>
        <taxon>Spiralia</taxon>
        <taxon>Lophotrochozoa</taxon>
        <taxon>Mollusca</taxon>
        <taxon>Cephalopoda</taxon>
        <taxon>Coleoidea</taxon>
        <taxon>Octopodiformes</taxon>
        <taxon>Octopoda</taxon>
        <taxon>Incirrata</taxon>
        <taxon>Octopodidae</taxon>
        <taxon>Octopus</taxon>
    </lineage>
</organism>
<protein>
    <submittedName>
        <fullName evidence="1">Uncharacterized protein</fullName>
    </submittedName>
</protein>
<proteinExistence type="predicted"/>
<sequence>MAAVAAESTLENQTSFTSRWLGNMFKADCEARKVSNCFFPPFLSLLIRV</sequence>
<dbReference type="EMBL" id="KQ415945">
    <property type="protein sequence ID" value="KOF99528.1"/>
    <property type="molecule type" value="Genomic_DNA"/>
</dbReference>
<name>A0A0L8IDF1_OCTBM</name>
<gene>
    <name evidence="1" type="ORF">OCBIM_22015528mg</name>
</gene>
<reference evidence="1" key="1">
    <citation type="submission" date="2015-07" db="EMBL/GenBank/DDBJ databases">
        <title>MeaNS - Measles Nucleotide Surveillance Program.</title>
        <authorList>
            <person name="Tran T."/>
            <person name="Druce J."/>
        </authorList>
    </citation>
    <scope>NUCLEOTIDE SEQUENCE</scope>
    <source>
        <strain evidence="1">UCB-OBI-ISO-001</strain>
        <tissue evidence="1">Gonad</tissue>
    </source>
</reference>
<evidence type="ECO:0000313" key="1">
    <source>
        <dbReference type="EMBL" id="KOF99528.1"/>
    </source>
</evidence>
<dbReference type="AlphaFoldDB" id="A0A0L8IDF1"/>
<accession>A0A0L8IDF1</accession>